<dbReference type="EMBL" id="GEEE01018179">
    <property type="protein sequence ID" value="JAP45046.1"/>
    <property type="molecule type" value="Transcribed_RNA"/>
</dbReference>
<feature type="region of interest" description="Disordered" evidence="1">
    <location>
        <begin position="1"/>
        <end position="25"/>
    </location>
</feature>
<organism evidence="2">
    <name type="scientific">Schistocephalus solidus</name>
    <name type="common">Tapeworm</name>
    <dbReference type="NCBI Taxonomy" id="70667"/>
    <lineage>
        <taxon>Eukaryota</taxon>
        <taxon>Metazoa</taxon>
        <taxon>Spiralia</taxon>
        <taxon>Lophotrochozoa</taxon>
        <taxon>Platyhelminthes</taxon>
        <taxon>Cestoda</taxon>
        <taxon>Eucestoda</taxon>
        <taxon>Diphyllobothriidea</taxon>
        <taxon>Diphyllobothriidae</taxon>
        <taxon>Schistocephalus</taxon>
    </lineage>
</organism>
<protein>
    <submittedName>
        <fullName evidence="2">Uncharacterized protein</fullName>
    </submittedName>
</protein>
<evidence type="ECO:0000313" key="2">
    <source>
        <dbReference type="EMBL" id="JAP45046.1"/>
    </source>
</evidence>
<name>A0A0X3PCX1_SCHSO</name>
<evidence type="ECO:0000256" key="1">
    <source>
        <dbReference type="SAM" id="MobiDB-lite"/>
    </source>
</evidence>
<dbReference type="AlphaFoldDB" id="A0A0X3PCX1"/>
<accession>A0A0X3PCX1</accession>
<sequence>MLSSDLRRAVDCPTSAKRTPSAGSSASNVILSFSTVISPPFCPRFPVSQQVLSAFFNVFSFSFVNDAFRCCMREFRLSSRTCISFSAFWFARRAHETETICSVKSLLRDCRSAHLLCRPEKSTSSGRAEVWTWNSKKTLLMLKKKLCKRRRFHLRELTIFFETFPTHDPVQHRRARTVFAA</sequence>
<proteinExistence type="predicted"/>
<feature type="compositionally biased region" description="Basic and acidic residues" evidence="1">
    <location>
        <begin position="1"/>
        <end position="10"/>
    </location>
</feature>
<reference evidence="2" key="1">
    <citation type="submission" date="2016-01" db="EMBL/GenBank/DDBJ databases">
        <title>Reference transcriptome for the parasite Schistocephalus solidus: insights into the molecular evolution of parasitism.</title>
        <authorList>
            <person name="Hebert F.O."/>
            <person name="Grambauer S."/>
            <person name="Barber I."/>
            <person name="Landry C.R."/>
            <person name="Aubin-Horth N."/>
        </authorList>
    </citation>
    <scope>NUCLEOTIDE SEQUENCE</scope>
</reference>
<feature type="compositionally biased region" description="Polar residues" evidence="1">
    <location>
        <begin position="16"/>
        <end position="25"/>
    </location>
</feature>
<gene>
    <name evidence="2" type="ORF">TR117219</name>
</gene>